<evidence type="ECO:0000313" key="2">
    <source>
        <dbReference type="EMBL" id="CAD6246740.1"/>
    </source>
</evidence>
<evidence type="ECO:0000256" key="1">
    <source>
        <dbReference type="SAM" id="MobiDB-lite"/>
    </source>
</evidence>
<dbReference type="Proteomes" id="UP000604825">
    <property type="component" value="Unassembled WGS sequence"/>
</dbReference>
<dbReference type="AlphaFoldDB" id="A0A811PH81"/>
<protein>
    <submittedName>
        <fullName evidence="2">Uncharacterized protein</fullName>
    </submittedName>
</protein>
<accession>A0A811PH81</accession>
<feature type="compositionally biased region" description="Low complexity" evidence="1">
    <location>
        <begin position="49"/>
        <end position="89"/>
    </location>
</feature>
<proteinExistence type="predicted"/>
<evidence type="ECO:0000313" key="3">
    <source>
        <dbReference type="Proteomes" id="UP000604825"/>
    </source>
</evidence>
<organism evidence="2 3">
    <name type="scientific">Miscanthus lutarioriparius</name>
    <dbReference type="NCBI Taxonomy" id="422564"/>
    <lineage>
        <taxon>Eukaryota</taxon>
        <taxon>Viridiplantae</taxon>
        <taxon>Streptophyta</taxon>
        <taxon>Embryophyta</taxon>
        <taxon>Tracheophyta</taxon>
        <taxon>Spermatophyta</taxon>
        <taxon>Magnoliopsida</taxon>
        <taxon>Liliopsida</taxon>
        <taxon>Poales</taxon>
        <taxon>Poaceae</taxon>
        <taxon>PACMAD clade</taxon>
        <taxon>Panicoideae</taxon>
        <taxon>Andropogonodae</taxon>
        <taxon>Andropogoneae</taxon>
        <taxon>Saccharinae</taxon>
        <taxon>Miscanthus</taxon>
    </lineage>
</organism>
<name>A0A811PH81_9POAL</name>
<reference evidence="2" key="1">
    <citation type="submission" date="2020-10" db="EMBL/GenBank/DDBJ databases">
        <authorList>
            <person name="Han B."/>
            <person name="Lu T."/>
            <person name="Zhao Q."/>
            <person name="Huang X."/>
            <person name="Zhao Y."/>
        </authorList>
    </citation>
    <scope>NUCLEOTIDE SEQUENCE</scope>
</reference>
<sequence>MQMQSKLCKRDDGGFSLPQDIISVSEVLLIRVPAKALRQCAGSGACARPGVPSSPSRPSSPHGDPAAAPAPSSSPCVRIRTRARAAPARPGRRPQGVRRQGPSIAGADAAQPHLRRKLNLIFVDRMELGAMIIHPASGRDLTVVDTNYPPRPLMASGCNGEGKAGKIIAFPTTAFMESAADHSHSIGPTIAMIGLLTMKSVVEGPFHLAHMVVADHQRSPSN</sequence>
<comment type="caution">
    <text evidence="2">The sequence shown here is derived from an EMBL/GenBank/DDBJ whole genome shotgun (WGS) entry which is preliminary data.</text>
</comment>
<feature type="region of interest" description="Disordered" evidence="1">
    <location>
        <begin position="43"/>
        <end position="109"/>
    </location>
</feature>
<dbReference type="EMBL" id="CAJGYO010000007">
    <property type="protein sequence ID" value="CAD6246740.1"/>
    <property type="molecule type" value="Genomic_DNA"/>
</dbReference>
<keyword evidence="3" id="KW-1185">Reference proteome</keyword>
<gene>
    <name evidence="2" type="ORF">NCGR_LOCUS30984</name>
</gene>